<dbReference type="EMBL" id="JAENIJ010000046">
    <property type="protein sequence ID" value="MBK1884397.1"/>
    <property type="molecule type" value="Genomic_DNA"/>
</dbReference>
<dbReference type="AlphaFoldDB" id="A0A934SE13"/>
<comment type="caution">
    <text evidence="2">The sequence shown here is derived from an EMBL/GenBank/DDBJ whole genome shotgun (WGS) entry which is preliminary data.</text>
</comment>
<evidence type="ECO:0000313" key="3">
    <source>
        <dbReference type="Proteomes" id="UP000603141"/>
    </source>
</evidence>
<organism evidence="2 3">
    <name type="scientific">Luteolibacter pohnpeiensis</name>
    <dbReference type="NCBI Taxonomy" id="454153"/>
    <lineage>
        <taxon>Bacteria</taxon>
        <taxon>Pseudomonadati</taxon>
        <taxon>Verrucomicrobiota</taxon>
        <taxon>Verrucomicrobiia</taxon>
        <taxon>Verrucomicrobiales</taxon>
        <taxon>Verrucomicrobiaceae</taxon>
        <taxon>Luteolibacter</taxon>
    </lineage>
</organism>
<dbReference type="Proteomes" id="UP000603141">
    <property type="component" value="Unassembled WGS sequence"/>
</dbReference>
<accession>A0A934SE13</accession>
<sequence>MTQKTQGAKRIAAQSKKPTRRQARPVYSQPEAPPRLPKNGPLMARVRPEDAAAVKKMAKDHDLPIEAVAAAIGQAGMDLLRDNLRTGKGLADHPAGITAVLRLWRVINRDPGSFTSTIPVIFSEGPSFVLSYDAWAMRRDPEDWVGTLIQEGLDVFDDPKALIDYVQEIGLEELVFKSATHDIWDAVGRMGGAQ</sequence>
<gene>
    <name evidence="2" type="ORF">JIN85_18410</name>
</gene>
<reference evidence="2" key="1">
    <citation type="submission" date="2021-01" db="EMBL/GenBank/DDBJ databases">
        <title>Modified the classification status of verrucomicrobia.</title>
        <authorList>
            <person name="Feng X."/>
        </authorList>
    </citation>
    <scope>NUCLEOTIDE SEQUENCE</scope>
    <source>
        <strain evidence="2">KCTC 22041</strain>
    </source>
</reference>
<dbReference type="RefSeq" id="WP_200273543.1">
    <property type="nucleotide sequence ID" value="NZ_JAENIJ010000046.1"/>
</dbReference>
<keyword evidence="3" id="KW-1185">Reference proteome</keyword>
<evidence type="ECO:0000313" key="2">
    <source>
        <dbReference type="EMBL" id="MBK1884397.1"/>
    </source>
</evidence>
<proteinExistence type="predicted"/>
<evidence type="ECO:0000256" key="1">
    <source>
        <dbReference type="SAM" id="MobiDB-lite"/>
    </source>
</evidence>
<feature type="region of interest" description="Disordered" evidence="1">
    <location>
        <begin position="1"/>
        <end position="43"/>
    </location>
</feature>
<protein>
    <submittedName>
        <fullName evidence="2">Uncharacterized protein</fullName>
    </submittedName>
</protein>
<name>A0A934SE13_9BACT</name>